<feature type="binding site" evidence="10">
    <location>
        <begin position="140"/>
        <end position="143"/>
    </location>
    <ligand>
        <name>FMN</name>
        <dbReference type="ChEBI" id="CHEBI:58210"/>
    </ligand>
</feature>
<keyword evidence="3 10" id="KW-0812">Transmembrane</keyword>
<comment type="similarity">
    <text evidence="10 11">In the C-terminal section; belongs to the flavoprotein pyridine nucleotide cytochrome reductase family.</text>
</comment>
<evidence type="ECO:0000256" key="9">
    <source>
        <dbReference type="ARBA" id="ARBA00023136"/>
    </source>
</evidence>
<feature type="binding site" evidence="10">
    <location>
        <position position="302"/>
    </location>
    <ligand>
        <name>NADP(+)</name>
        <dbReference type="ChEBI" id="CHEBI:58349"/>
    </ligand>
</feature>
<dbReference type="Pfam" id="PF00667">
    <property type="entry name" value="FAD_binding_1"/>
    <property type="match status" value="1"/>
</dbReference>
<reference evidence="15" key="1">
    <citation type="submission" date="2022-11" db="UniProtKB">
        <authorList>
            <consortium name="WormBaseParasite"/>
        </authorList>
    </citation>
    <scope>IDENTIFICATION</scope>
</reference>
<dbReference type="GO" id="GO:0005789">
    <property type="term" value="C:endoplasmic reticulum membrane"/>
    <property type="evidence" value="ECO:0007669"/>
    <property type="project" value="UniProtKB-SubCell"/>
</dbReference>
<evidence type="ECO:0000256" key="7">
    <source>
        <dbReference type="ARBA" id="ARBA00022989"/>
    </source>
</evidence>
<dbReference type="InterPro" id="IPR001094">
    <property type="entry name" value="Flavdoxin-like"/>
</dbReference>
<evidence type="ECO:0000259" key="12">
    <source>
        <dbReference type="PROSITE" id="PS50902"/>
    </source>
</evidence>
<dbReference type="SUPFAM" id="SSF63380">
    <property type="entry name" value="Riboflavin synthase domain-like"/>
    <property type="match status" value="1"/>
</dbReference>
<feature type="binding site" evidence="10">
    <location>
        <position position="711"/>
    </location>
    <ligand>
        <name>FAD</name>
        <dbReference type="ChEBI" id="CHEBI:57692"/>
    </ligand>
</feature>
<evidence type="ECO:0000313" key="15">
    <source>
        <dbReference type="WBParaSite" id="nRc.2.0.1.t46113-RA"/>
    </source>
</evidence>
<evidence type="ECO:0000256" key="11">
    <source>
        <dbReference type="PIRNR" id="PIRNR000208"/>
    </source>
</evidence>
<feature type="domain" description="FAD-binding FR-type" evidence="13">
    <location>
        <begin position="283"/>
        <end position="550"/>
    </location>
</feature>
<feature type="binding site" evidence="10">
    <location>
        <begin position="492"/>
        <end position="495"/>
    </location>
    <ligand>
        <name>FAD</name>
        <dbReference type="ChEBI" id="CHEBI:57692"/>
    </ligand>
</feature>
<dbReference type="GO" id="GO:0010181">
    <property type="term" value="F:FMN binding"/>
    <property type="evidence" value="ECO:0007669"/>
    <property type="project" value="UniProtKB-UniRule"/>
</dbReference>
<evidence type="ECO:0000256" key="4">
    <source>
        <dbReference type="ARBA" id="ARBA00022824"/>
    </source>
</evidence>
<keyword evidence="8 10" id="KW-0560">Oxidoreductase</keyword>
<keyword evidence="5 10" id="KW-0274">FAD</keyword>
<dbReference type="CDD" id="cd06204">
    <property type="entry name" value="CYPOR"/>
    <property type="match status" value="1"/>
</dbReference>
<dbReference type="Gene3D" id="3.40.50.360">
    <property type="match status" value="1"/>
</dbReference>
<dbReference type="PANTHER" id="PTHR19384">
    <property type="entry name" value="NITRIC OXIDE SYNTHASE-RELATED"/>
    <property type="match status" value="1"/>
</dbReference>
<evidence type="ECO:0000256" key="8">
    <source>
        <dbReference type="ARBA" id="ARBA00023002"/>
    </source>
</evidence>
<comment type="function">
    <text evidence="10">This enzyme is required for electron transfer from NADP to cytochrome P450 in microsomes. It can also provide electron transfer to heme oxygenase and cytochrome B5.</text>
</comment>
<evidence type="ECO:0000256" key="5">
    <source>
        <dbReference type="ARBA" id="ARBA00022827"/>
    </source>
</evidence>
<dbReference type="FunFam" id="3.40.50.360:FF:000036">
    <property type="entry name" value="NADPH--cytochrome P450 reductase"/>
    <property type="match status" value="1"/>
</dbReference>
<feature type="transmembrane region" description="Helical" evidence="10">
    <location>
        <begin position="12"/>
        <end position="31"/>
    </location>
</feature>
<dbReference type="InterPro" id="IPR029039">
    <property type="entry name" value="Flavoprotein-like_sf"/>
</dbReference>
<comment type="subcellular location">
    <subcellularLocation>
        <location evidence="10">Endoplasmic reticulum membrane</location>
        <topology evidence="10">Single-pass membrane protein</topology>
        <orientation evidence="10">Cytoplasmic side</orientation>
    </subcellularLocation>
</comment>
<comment type="similarity">
    <text evidence="10">Belongs to the NADPH--cytochrome P450 reductase family.</text>
</comment>
<dbReference type="PIRSF" id="PIRSF000208">
    <property type="entry name" value="P450R"/>
    <property type="match status" value="1"/>
</dbReference>
<comment type="cofactor">
    <cofactor evidence="10">
        <name>FAD</name>
        <dbReference type="ChEBI" id="CHEBI:57692"/>
    </cofactor>
    <text evidence="10">Binds 1 FAD per monomer.</text>
</comment>
<protein>
    <recommendedName>
        <fullName evidence="10 11">NADPH--cytochrome P450 reductase</fullName>
        <shortName evidence="10">CPR</shortName>
        <shortName evidence="10">P450R</shortName>
        <ecNumber evidence="10 11">1.6.2.4</ecNumber>
    </recommendedName>
</protein>
<feature type="binding site" evidence="10">
    <location>
        <begin position="627"/>
        <end position="628"/>
    </location>
    <ligand>
        <name>NADP(+)</name>
        <dbReference type="ChEBI" id="CHEBI:58349"/>
    </ligand>
</feature>
<dbReference type="FunFam" id="1.20.990.10:FF:000001">
    <property type="entry name" value="NADPH--cytochrome P450 reductase"/>
    <property type="match status" value="1"/>
</dbReference>
<dbReference type="PRINTS" id="PR00369">
    <property type="entry name" value="FLAVODOXIN"/>
</dbReference>
<feature type="binding site" evidence="10">
    <location>
        <position position="210"/>
    </location>
    <ligand>
        <name>FMN</name>
        <dbReference type="ChEBI" id="CHEBI:58210"/>
    </ligand>
</feature>
<dbReference type="Gene3D" id="2.40.30.10">
    <property type="entry name" value="Translation factors"/>
    <property type="match status" value="1"/>
</dbReference>
<keyword evidence="14" id="KW-1185">Reference proteome</keyword>
<dbReference type="SUPFAM" id="SSF52218">
    <property type="entry name" value="Flavoproteins"/>
    <property type="match status" value="1"/>
</dbReference>
<sequence length="712" mass="80360">MFATLTAMIPELGLVDYAALLAALAGFYYLFFRKTSQHEYEFTISQIKPVSTTNGVGSPGGLSLADAGGFVAKMKATGRHVVVFYGSQTGTAEDLANRLAKDAQRYGMQKGLALDPEECDVEEIVRLNEIPNSLLILCLATYGEGDPTDNAQELYDFLKSGDADLTGVNYAVFGLGNKTYEHFNAMGKFTDQRLAEMGARRVYELGLGDDDGNLEEDFMLWRENFWPAVCELFDIKTIGEDISTRQYKLTVHDATSVAPEKIFRGEIARLNSYLVQKPPYDLKNPFLARVKENRELHTGGDRSCRHIELDISNSRIRYEAGDHVAVFPSNDPKLVEKFGEILNVDLDTLFTLTSLDEDAGKKFPFCCPCTYRTALTHYVDIVAPPKINVIKEIAEYCTNAEEKAFLLSVTSTKEESRKKFFDQIVNDHRTILDLMQDLPSCRPPLDHLLELMPRLQARYYSISSSPKEDQNVISITPVVIKYTSKIGREVNGVATRYLAAKKVTELNPSPGSECPFAGAVPPTLDNAVKIQRLLDEKVPIFVRKSQLRLPRDPKTPIIMIGPGTGLAPFRGFLQDRRAQMRREPEKPLGDATLYFGCRNRRHDFIYREELESHLADGTLRHLYVAPSREQPEVEKTYVQHLLRENGEATWRLISGERGGHVYICGDAKNMARDVMDTFLDIFCQYGGMDREQAQSYMKKMETQKRYQADVWS</sequence>
<dbReference type="PANTHER" id="PTHR19384:SF17">
    <property type="entry name" value="NADPH--CYTOCHROME P450 REDUCTASE"/>
    <property type="match status" value="1"/>
</dbReference>
<dbReference type="InterPro" id="IPR023173">
    <property type="entry name" value="NADPH_Cyt_P450_Rdtase_alpha"/>
</dbReference>
<comment type="catalytic activity">
    <reaction evidence="10 11">
        <text>2 oxidized [cytochrome P450] + NADPH = 2 reduced [cytochrome P450] + NADP(+) + H(+)</text>
        <dbReference type="Rhea" id="RHEA:24040"/>
        <dbReference type="Rhea" id="RHEA-COMP:14627"/>
        <dbReference type="Rhea" id="RHEA-COMP:14628"/>
        <dbReference type="ChEBI" id="CHEBI:15378"/>
        <dbReference type="ChEBI" id="CHEBI:55376"/>
        <dbReference type="ChEBI" id="CHEBI:57783"/>
        <dbReference type="ChEBI" id="CHEBI:58349"/>
        <dbReference type="ChEBI" id="CHEBI:60344"/>
        <dbReference type="EC" id="1.6.2.4"/>
    </reaction>
</comment>
<evidence type="ECO:0000256" key="10">
    <source>
        <dbReference type="HAMAP-Rule" id="MF_03212"/>
    </source>
</evidence>
<feature type="binding site" evidence="10">
    <location>
        <begin position="87"/>
        <end position="92"/>
    </location>
    <ligand>
        <name>FMN</name>
        <dbReference type="ChEBI" id="CHEBI:58210"/>
    </ligand>
</feature>
<evidence type="ECO:0000256" key="1">
    <source>
        <dbReference type="ARBA" id="ARBA00022630"/>
    </source>
</evidence>
<evidence type="ECO:0000256" key="2">
    <source>
        <dbReference type="ARBA" id="ARBA00022643"/>
    </source>
</evidence>
<dbReference type="PROSITE" id="PS50902">
    <property type="entry name" value="FLAVODOXIN_LIKE"/>
    <property type="match status" value="1"/>
</dbReference>
<dbReference type="InterPro" id="IPR008254">
    <property type="entry name" value="Flavodoxin/NO_synth"/>
</dbReference>
<feature type="binding site" evidence="10">
    <location>
        <position position="482"/>
    </location>
    <ligand>
        <name>FAD</name>
        <dbReference type="ChEBI" id="CHEBI:57692"/>
    </ligand>
</feature>
<dbReference type="EC" id="1.6.2.4" evidence="10 11"/>
<dbReference type="InterPro" id="IPR001709">
    <property type="entry name" value="Flavoprot_Pyr_Nucl_cyt_Rdtase"/>
</dbReference>
<accession>A0A915L6H1</accession>
<dbReference type="PROSITE" id="PS51384">
    <property type="entry name" value="FAD_FR"/>
    <property type="match status" value="1"/>
</dbReference>
<feature type="domain" description="Flavodoxin-like" evidence="12">
    <location>
        <begin position="81"/>
        <end position="226"/>
    </location>
</feature>
<evidence type="ECO:0000256" key="6">
    <source>
        <dbReference type="ARBA" id="ARBA00022857"/>
    </source>
</evidence>
<keyword evidence="6 10" id="KW-0521">NADP</keyword>
<dbReference type="Proteomes" id="UP000887565">
    <property type="component" value="Unplaced"/>
</dbReference>
<dbReference type="OMA" id="QKRYQRD"/>
<feature type="binding site" evidence="10">
    <location>
        <begin position="635"/>
        <end position="639"/>
    </location>
    <ligand>
        <name>NADP(+)</name>
        <dbReference type="ChEBI" id="CHEBI:58349"/>
    </ligand>
</feature>
<dbReference type="GO" id="GO:0003958">
    <property type="term" value="F:NADPH-hemoprotein reductase activity"/>
    <property type="evidence" value="ECO:0007669"/>
    <property type="project" value="UniProtKB-UniRule"/>
</dbReference>
<dbReference type="InterPro" id="IPR001433">
    <property type="entry name" value="OxRdtase_FAD/NAD-bd"/>
</dbReference>
<name>A0A915L6H1_ROMCU</name>
<dbReference type="InterPro" id="IPR023208">
    <property type="entry name" value="P450R"/>
</dbReference>
<dbReference type="FunFam" id="3.40.50.80:FF:000001">
    <property type="entry name" value="NADPH--cytochrome P450 reductase 1"/>
    <property type="match status" value="1"/>
</dbReference>
<feature type="binding site" evidence="10">
    <location>
        <begin position="458"/>
        <end position="461"/>
    </location>
    <ligand>
        <name>FAD</name>
        <dbReference type="ChEBI" id="CHEBI:57692"/>
    </ligand>
</feature>
<dbReference type="InterPro" id="IPR017927">
    <property type="entry name" value="FAD-bd_FR_type"/>
</dbReference>
<keyword evidence="1 10" id="KW-0285">Flavoprotein</keyword>
<dbReference type="InterPro" id="IPR039261">
    <property type="entry name" value="FNR_nucleotide-bd"/>
</dbReference>
<dbReference type="AlphaFoldDB" id="A0A915L6H1"/>
<evidence type="ECO:0000259" key="13">
    <source>
        <dbReference type="PROSITE" id="PS51384"/>
    </source>
</evidence>
<feature type="binding site" evidence="10">
    <location>
        <begin position="175"/>
        <end position="184"/>
    </location>
    <ligand>
        <name>FMN</name>
        <dbReference type="ChEBI" id="CHEBI:58210"/>
    </ligand>
</feature>
<dbReference type="InterPro" id="IPR017938">
    <property type="entry name" value="Riboflavin_synthase-like_b-brl"/>
</dbReference>
<dbReference type="Gene3D" id="3.40.50.80">
    <property type="entry name" value="Nucleotide-binding domain of ferredoxin-NADP reductase (FNR) module"/>
    <property type="match status" value="1"/>
</dbReference>
<dbReference type="HAMAP" id="MF_03212">
    <property type="entry name" value="NCPR"/>
    <property type="match status" value="1"/>
</dbReference>
<dbReference type="Pfam" id="PF00258">
    <property type="entry name" value="Flavodoxin_1"/>
    <property type="match status" value="1"/>
</dbReference>
<dbReference type="GO" id="GO:0050661">
    <property type="term" value="F:NADP binding"/>
    <property type="evidence" value="ECO:0007669"/>
    <property type="project" value="UniProtKB-UniRule"/>
</dbReference>
<keyword evidence="9 10" id="KW-0472">Membrane</keyword>
<feature type="binding site" evidence="10">
    <location>
        <begin position="476"/>
        <end position="478"/>
    </location>
    <ligand>
        <name>FAD</name>
        <dbReference type="ChEBI" id="CHEBI:57692"/>
    </ligand>
</feature>
<dbReference type="GO" id="GO:0050660">
    <property type="term" value="F:flavin adenine dinucleotide binding"/>
    <property type="evidence" value="ECO:0007669"/>
    <property type="project" value="UniProtKB-UniRule"/>
</dbReference>
<keyword evidence="7 10" id="KW-1133">Transmembrane helix</keyword>
<feature type="binding site" evidence="10">
    <location>
        <position position="673"/>
    </location>
    <ligand>
        <name>NADP(+)</name>
        <dbReference type="ChEBI" id="CHEBI:58349"/>
    </ligand>
</feature>
<keyword evidence="4 10" id="KW-0256">Endoplasmic reticulum</keyword>
<organism evidence="14 15">
    <name type="scientific">Romanomermis culicivorax</name>
    <name type="common">Nematode worm</name>
    <dbReference type="NCBI Taxonomy" id="13658"/>
    <lineage>
        <taxon>Eukaryota</taxon>
        <taxon>Metazoa</taxon>
        <taxon>Ecdysozoa</taxon>
        <taxon>Nematoda</taxon>
        <taxon>Enoplea</taxon>
        <taxon>Dorylaimia</taxon>
        <taxon>Mermithida</taxon>
        <taxon>Mermithoidea</taxon>
        <taxon>Mermithidae</taxon>
        <taxon>Romanomermis</taxon>
    </lineage>
</organism>
<dbReference type="PRINTS" id="PR00371">
    <property type="entry name" value="FPNCR"/>
</dbReference>
<dbReference type="GO" id="GO:0005829">
    <property type="term" value="C:cytosol"/>
    <property type="evidence" value="ECO:0007669"/>
    <property type="project" value="TreeGrafter"/>
</dbReference>
<dbReference type="InterPro" id="IPR003097">
    <property type="entry name" value="CysJ-like_FAD-binding"/>
</dbReference>
<feature type="binding site" evidence="10">
    <location>
        <position position="564"/>
    </location>
    <ligand>
        <name>NADP(+)</name>
        <dbReference type="ChEBI" id="CHEBI:58349"/>
    </ligand>
</feature>
<evidence type="ECO:0000313" key="14">
    <source>
        <dbReference type="Proteomes" id="UP000887565"/>
    </source>
</evidence>
<dbReference type="Pfam" id="PF00175">
    <property type="entry name" value="NAD_binding_1"/>
    <property type="match status" value="1"/>
</dbReference>
<comment type="similarity">
    <text evidence="10">In the N-terminal section; belongs to the flavodoxin family.</text>
</comment>
<dbReference type="GO" id="GO:0009725">
    <property type="term" value="P:response to hormone"/>
    <property type="evidence" value="ECO:0007669"/>
    <property type="project" value="TreeGrafter"/>
</dbReference>
<dbReference type="SUPFAM" id="SSF52343">
    <property type="entry name" value="Ferredoxin reductase-like, C-terminal NADP-linked domain"/>
    <property type="match status" value="1"/>
</dbReference>
<dbReference type="WBParaSite" id="nRc.2.0.1.t46113-RA">
    <property type="protein sequence ID" value="nRc.2.0.1.t46113-RA"/>
    <property type="gene ID" value="nRc.2.0.1.g46113"/>
</dbReference>
<comment type="caution">
    <text evidence="10">Lacks conserved residue(s) required for the propagation of feature annotation.</text>
</comment>
<comment type="cofactor">
    <cofactor evidence="10">
        <name>FMN</name>
        <dbReference type="ChEBI" id="CHEBI:58210"/>
    </cofactor>
    <text evidence="10">Binds 1 FMN per monomer.</text>
</comment>
<proteinExistence type="inferred from homology"/>
<dbReference type="Gene3D" id="1.20.990.10">
    <property type="entry name" value="NADPH-cytochrome p450 Reductase, Chain A, domain 3"/>
    <property type="match status" value="1"/>
</dbReference>
<evidence type="ECO:0000256" key="3">
    <source>
        <dbReference type="ARBA" id="ARBA00022692"/>
    </source>
</evidence>
<keyword evidence="2 10" id="KW-0288">FMN</keyword>